<name>A0AC59YZW6_RANTA</name>
<protein>
    <submittedName>
        <fullName evidence="1">Uncharacterized protein</fullName>
    </submittedName>
</protein>
<dbReference type="EMBL" id="OX596105">
    <property type="protein sequence ID" value="CAN0112160.1"/>
    <property type="molecule type" value="Genomic_DNA"/>
</dbReference>
<reference evidence="1" key="2">
    <citation type="submission" date="2025-03" db="EMBL/GenBank/DDBJ databases">
        <authorList>
            <consortium name="ELIXIR-Norway"/>
            <consortium name="Elixir Norway"/>
        </authorList>
    </citation>
    <scope>NUCLEOTIDE SEQUENCE</scope>
</reference>
<organism evidence="1 2">
    <name type="scientific">Rangifer tarandus platyrhynchus</name>
    <name type="common">Svalbard reindeer</name>
    <dbReference type="NCBI Taxonomy" id="3082113"/>
    <lineage>
        <taxon>Eukaryota</taxon>
        <taxon>Metazoa</taxon>
        <taxon>Chordata</taxon>
        <taxon>Craniata</taxon>
        <taxon>Vertebrata</taxon>
        <taxon>Euteleostomi</taxon>
        <taxon>Mammalia</taxon>
        <taxon>Eutheria</taxon>
        <taxon>Laurasiatheria</taxon>
        <taxon>Artiodactyla</taxon>
        <taxon>Ruminantia</taxon>
        <taxon>Pecora</taxon>
        <taxon>Cervidae</taxon>
        <taxon>Odocoileinae</taxon>
        <taxon>Rangifer</taxon>
    </lineage>
</organism>
<accession>A0AC59YZW6</accession>
<proteinExistence type="predicted"/>
<dbReference type="Proteomes" id="UP001162501">
    <property type="component" value="Chromosome 21"/>
</dbReference>
<evidence type="ECO:0000313" key="2">
    <source>
        <dbReference type="Proteomes" id="UP001162501"/>
    </source>
</evidence>
<evidence type="ECO:0000313" key="1">
    <source>
        <dbReference type="EMBL" id="CAN0112160.1"/>
    </source>
</evidence>
<reference evidence="1" key="1">
    <citation type="submission" date="2023-05" db="EMBL/GenBank/DDBJ databases">
        <authorList>
            <consortium name="ELIXIR-Norway"/>
        </authorList>
    </citation>
    <scope>NUCLEOTIDE SEQUENCE</scope>
</reference>
<gene>
    <name evidence="1" type="ORF">MRATA1EN22A_LOCUS12217</name>
</gene>
<sequence>MEPLPPRPLDSKPLRSRERRRAGGRSRLVCAPQVSPRHGPVHAEDLEGSAGEQGSAFHLLCALDSKLGGLKGQGGTPHWLCARMLGIWVEAPRISTLLISDLLIPASDANNPLPLARQETKL</sequence>